<keyword evidence="7" id="KW-0539">Nucleus</keyword>
<evidence type="ECO:0000256" key="6">
    <source>
        <dbReference type="ARBA" id="ARBA00023038"/>
    </source>
</evidence>
<proteinExistence type="predicted"/>
<dbReference type="Pfam" id="PF00412">
    <property type="entry name" value="LIM"/>
    <property type="match status" value="2"/>
</dbReference>
<dbReference type="GO" id="GO:0005634">
    <property type="term" value="C:nucleus"/>
    <property type="evidence" value="ECO:0007669"/>
    <property type="project" value="UniProtKB-SubCell"/>
</dbReference>
<protein>
    <submittedName>
        <fullName evidence="12 13">Uncharacterized protein LOC107263752 isoform X1</fullName>
    </submittedName>
</protein>
<keyword evidence="6 8" id="KW-0440">LIM domain</keyword>
<evidence type="ECO:0000256" key="9">
    <source>
        <dbReference type="SAM" id="MobiDB-lite"/>
    </source>
</evidence>
<evidence type="ECO:0000256" key="3">
    <source>
        <dbReference type="ARBA" id="ARBA00022723"/>
    </source>
</evidence>
<dbReference type="RefSeq" id="XP_015586780.1">
    <property type="nucleotide sequence ID" value="XM_015731294.2"/>
</dbReference>
<dbReference type="GO" id="GO:0045214">
    <property type="term" value="P:sarcomere organization"/>
    <property type="evidence" value="ECO:0007669"/>
    <property type="project" value="TreeGrafter"/>
</dbReference>
<dbReference type="Gene3D" id="2.10.110.10">
    <property type="entry name" value="Cysteine Rich Protein"/>
    <property type="match status" value="2"/>
</dbReference>
<sequence>MPGVCPRCLREVYFAEEKRALGKVWHTFCFSCRNCRKLLDSCTVSTHCGELFCRNCCTRLFTQSIKPSSPSTDCSDVLKNTGVTPAETNSISDSISDCCCCCTENAPDTPSGITKNSQLEEGRLRGGGGEDEDVNCHLTSGTERCSESDCSNLGIISSVTLCNPSSSPAAVTTWYNRQHSASQSTFGYQPCARSYSARPSSTPICGTISKFRNTDNSNKFTDKKSGSSSNPNKCLVLRRPGSPCRTVIQQLQQHQHLHQQQVKKHQRENQRNSHHHRSEVKQQCYQQRQHQRNKTSGCYSGSDSIRSSSPLRSKSPGRTSRGGGCCSPQDDNCCCQPRLPSGCECLGGGLDCQRCGRKVYQAEMQIASGIPYHNICFSCFCCRKPLESLTYQENCGEIYCKQCYVRNFGPQGYGYGAGAGVLQTPM</sequence>
<gene>
    <name evidence="12 13" type="primary">LOC107263752</name>
</gene>
<dbReference type="PROSITE" id="PS50023">
    <property type="entry name" value="LIM_DOMAIN_2"/>
    <property type="match status" value="2"/>
</dbReference>
<reference evidence="12 13" key="1">
    <citation type="submission" date="2025-04" db="UniProtKB">
        <authorList>
            <consortium name="RefSeq"/>
        </authorList>
    </citation>
    <scope>IDENTIFICATION</scope>
</reference>
<evidence type="ECO:0000256" key="8">
    <source>
        <dbReference type="PROSITE-ProRule" id="PRU00125"/>
    </source>
</evidence>
<evidence type="ECO:0000313" key="12">
    <source>
        <dbReference type="RefSeq" id="XP_015586780.1"/>
    </source>
</evidence>
<dbReference type="PROSITE" id="PS00478">
    <property type="entry name" value="LIM_DOMAIN_1"/>
    <property type="match status" value="2"/>
</dbReference>
<dbReference type="PANTHER" id="PTHR24215:SF35">
    <property type="entry name" value="MUSCLE LIM PROTEIN MLP84B"/>
    <property type="match status" value="1"/>
</dbReference>
<keyword evidence="11" id="KW-1185">Reference proteome</keyword>
<dbReference type="GO" id="GO:0060537">
    <property type="term" value="P:muscle tissue development"/>
    <property type="evidence" value="ECO:0007669"/>
    <property type="project" value="TreeGrafter"/>
</dbReference>
<dbReference type="GO" id="GO:0007517">
    <property type="term" value="P:muscle organ development"/>
    <property type="evidence" value="ECO:0007669"/>
    <property type="project" value="UniProtKB-KW"/>
</dbReference>
<keyword evidence="5 8" id="KW-0862">Zinc</keyword>
<keyword evidence="3 8" id="KW-0479">Metal-binding</keyword>
<feature type="region of interest" description="Disordered" evidence="9">
    <location>
        <begin position="208"/>
        <end position="233"/>
    </location>
</feature>
<evidence type="ECO:0000256" key="2">
    <source>
        <dbReference type="ARBA" id="ARBA00022541"/>
    </source>
</evidence>
<dbReference type="FunFam" id="2.10.110.10:FF:000001">
    <property type="entry name" value="Cysteine and glycine-rich protein 1"/>
    <property type="match status" value="1"/>
</dbReference>
<dbReference type="GO" id="GO:0030018">
    <property type="term" value="C:Z disc"/>
    <property type="evidence" value="ECO:0007669"/>
    <property type="project" value="TreeGrafter"/>
</dbReference>
<accession>A0AAJ7R9A0</accession>
<evidence type="ECO:0000256" key="4">
    <source>
        <dbReference type="ARBA" id="ARBA00022737"/>
    </source>
</evidence>
<comment type="subcellular location">
    <subcellularLocation>
        <location evidence="1">Nucleus</location>
    </subcellularLocation>
</comment>
<dbReference type="GO" id="GO:0008307">
    <property type="term" value="F:structural constituent of muscle"/>
    <property type="evidence" value="ECO:0007669"/>
    <property type="project" value="TreeGrafter"/>
</dbReference>
<dbReference type="GO" id="GO:0042805">
    <property type="term" value="F:actinin binding"/>
    <property type="evidence" value="ECO:0007669"/>
    <property type="project" value="TreeGrafter"/>
</dbReference>
<feature type="region of interest" description="Disordered" evidence="9">
    <location>
        <begin position="248"/>
        <end position="325"/>
    </location>
</feature>
<dbReference type="GeneID" id="107263752"/>
<feature type="domain" description="LIM zinc-binding" evidence="10">
    <location>
        <begin position="3"/>
        <end position="63"/>
    </location>
</feature>
<evidence type="ECO:0000259" key="10">
    <source>
        <dbReference type="PROSITE" id="PS50023"/>
    </source>
</evidence>
<dbReference type="Proteomes" id="UP000694920">
    <property type="component" value="Unplaced"/>
</dbReference>
<dbReference type="SUPFAM" id="SSF57716">
    <property type="entry name" value="Glucocorticoid receptor-like (DNA-binding domain)"/>
    <property type="match status" value="3"/>
</dbReference>
<evidence type="ECO:0000313" key="13">
    <source>
        <dbReference type="RefSeq" id="XP_024936653.1"/>
    </source>
</evidence>
<dbReference type="GO" id="GO:0046872">
    <property type="term" value="F:metal ion binding"/>
    <property type="evidence" value="ECO:0007669"/>
    <property type="project" value="UniProtKB-KW"/>
</dbReference>
<name>A0AAJ7R9A0_CEPCN</name>
<dbReference type="RefSeq" id="XP_024936653.1">
    <property type="nucleotide sequence ID" value="XM_025080885.1"/>
</dbReference>
<feature type="domain" description="LIM zinc-binding" evidence="10">
    <location>
        <begin position="350"/>
        <end position="410"/>
    </location>
</feature>
<feature type="compositionally biased region" description="Low complexity" evidence="9">
    <location>
        <begin position="296"/>
        <end position="318"/>
    </location>
</feature>
<feature type="compositionally biased region" description="Basic residues" evidence="9">
    <location>
        <begin position="255"/>
        <end position="278"/>
    </location>
</feature>
<evidence type="ECO:0000313" key="11">
    <source>
        <dbReference type="Proteomes" id="UP000694920"/>
    </source>
</evidence>
<dbReference type="AlphaFoldDB" id="A0AAJ7R9A0"/>
<evidence type="ECO:0000256" key="1">
    <source>
        <dbReference type="ARBA" id="ARBA00004123"/>
    </source>
</evidence>
<organism evidence="11 13">
    <name type="scientific">Cephus cinctus</name>
    <name type="common">Wheat stem sawfly</name>
    <dbReference type="NCBI Taxonomy" id="211228"/>
    <lineage>
        <taxon>Eukaryota</taxon>
        <taxon>Metazoa</taxon>
        <taxon>Ecdysozoa</taxon>
        <taxon>Arthropoda</taxon>
        <taxon>Hexapoda</taxon>
        <taxon>Insecta</taxon>
        <taxon>Pterygota</taxon>
        <taxon>Neoptera</taxon>
        <taxon>Endopterygota</taxon>
        <taxon>Hymenoptera</taxon>
        <taxon>Cephoidea</taxon>
        <taxon>Cephidae</taxon>
        <taxon>Cephus</taxon>
    </lineage>
</organism>
<dbReference type="SMART" id="SM00132">
    <property type="entry name" value="LIM"/>
    <property type="match status" value="2"/>
</dbReference>
<evidence type="ECO:0000256" key="7">
    <source>
        <dbReference type="ARBA" id="ARBA00023242"/>
    </source>
</evidence>
<keyword evidence="2" id="KW-0517">Myogenesis</keyword>
<dbReference type="KEGG" id="ccin:107263752"/>
<evidence type="ECO:0000256" key="5">
    <source>
        <dbReference type="ARBA" id="ARBA00022833"/>
    </source>
</evidence>
<dbReference type="PANTHER" id="PTHR24215">
    <property type="entry name" value="RHO-GTPASE-ACTIVATING PROTEIN LRG1"/>
    <property type="match status" value="1"/>
</dbReference>
<dbReference type="InterPro" id="IPR001781">
    <property type="entry name" value="Znf_LIM"/>
</dbReference>
<keyword evidence="4" id="KW-0677">Repeat</keyword>
<feature type="compositionally biased region" description="Polar residues" evidence="9">
    <location>
        <begin position="208"/>
        <end position="219"/>
    </location>
</feature>